<name>A0A2J6PQF1_9HELO</name>
<evidence type="ECO:0000313" key="3">
    <source>
        <dbReference type="EMBL" id="PMD16252.1"/>
    </source>
</evidence>
<proteinExistence type="predicted"/>
<feature type="region of interest" description="Disordered" evidence="2">
    <location>
        <begin position="1"/>
        <end position="33"/>
    </location>
</feature>
<organism evidence="3 4">
    <name type="scientific">Hyaloscypha hepaticicola</name>
    <dbReference type="NCBI Taxonomy" id="2082293"/>
    <lineage>
        <taxon>Eukaryota</taxon>
        <taxon>Fungi</taxon>
        <taxon>Dikarya</taxon>
        <taxon>Ascomycota</taxon>
        <taxon>Pezizomycotina</taxon>
        <taxon>Leotiomycetes</taxon>
        <taxon>Helotiales</taxon>
        <taxon>Hyaloscyphaceae</taxon>
        <taxon>Hyaloscypha</taxon>
    </lineage>
</organism>
<feature type="region of interest" description="Disordered" evidence="2">
    <location>
        <begin position="318"/>
        <end position="347"/>
    </location>
</feature>
<feature type="coiled-coil region" evidence="1">
    <location>
        <begin position="449"/>
        <end position="483"/>
    </location>
</feature>
<feature type="compositionally biased region" description="Basic and acidic residues" evidence="2">
    <location>
        <begin position="218"/>
        <end position="237"/>
    </location>
</feature>
<protein>
    <submittedName>
        <fullName evidence="3">TPR-like protein</fullName>
    </submittedName>
</protein>
<sequence length="796" mass="90312">MCDYDKGTVSPRGTPPSQDEVQANGGEGSENERVVEYLRQRLATVVAAGTHPDPAEDYIERSHFSMDLSDDSGIEDQSAFGESNNGGGSGTPAEAAYPNLRTVSWEDDELDPAWIIDRYCSSQESDLEDSMIEDEEASEVNRLLSEEWKEWNEAGGGREREREIGIGEGSGRGRRAGADANSNDSLTMKRLARIAKTMPAFTLPMRLSRSLSPSASPRSEEEAMHDRMSSSNTHDRMSSSNTLVEVTSPSTPPVMSPGVLSPRIRSTHGEDQPSLKLDLVHDSSFHATTAFLLGPDFGCDVLKMAERFEQGQISVRENTNGITFMPPSPNPELQLEGSSSRPVRKSEDPVLKTLETLDMSWKVFRSKAAVQKYLNTSVPPDEPWDFGICFDRGNGTQHCVVMHARGIKRTYTDHIIVQEGVPAGNDVLSEGCKHLFWWCRPHPQWKEANLELRARAKTLEEHYEEAKKRIEQFREKKAGWMKVALQESYSQLLLDLQERTRTTGKFSIHSMNTVLQLAEASELLGFMSEADQWNRELVRRREKRLGRESIHTCQARYRYSQLLYTMKEYDRARDVSRENLAMLKDFDNTYPLVAKQNILECAIAMKRRRVDQALEVVKHLWSIETNHPSDVKTKEMALEILYAAHSFKREFAEAEVYKRKHIEMYEAGYGTLRGKGQCYYHLAVCLRRQEKFNEAVEASKTAIRIYKECLGAADEDLFDATQLLGNCLFDLKDWNKARFYIEKAVKGYTVALGSKADKTEKAKETLKVLDKNAQIKQGLAERLAQQAEKNKRKKRF</sequence>
<feature type="compositionally biased region" description="Low complexity" evidence="2">
    <location>
        <begin position="207"/>
        <end position="217"/>
    </location>
</feature>
<dbReference type="Gene3D" id="1.25.40.10">
    <property type="entry name" value="Tetratricopeptide repeat domain"/>
    <property type="match status" value="2"/>
</dbReference>
<dbReference type="SUPFAM" id="SSF48452">
    <property type="entry name" value="TPR-like"/>
    <property type="match status" value="1"/>
</dbReference>
<evidence type="ECO:0000256" key="2">
    <source>
        <dbReference type="SAM" id="MobiDB-lite"/>
    </source>
</evidence>
<keyword evidence="1" id="KW-0175">Coiled coil</keyword>
<dbReference type="OrthoDB" id="3522637at2759"/>
<dbReference type="InterPro" id="IPR019734">
    <property type="entry name" value="TPR_rpt"/>
</dbReference>
<accession>A0A2J6PQF1</accession>
<evidence type="ECO:0000256" key="1">
    <source>
        <dbReference type="SAM" id="Coils"/>
    </source>
</evidence>
<evidence type="ECO:0000313" key="4">
    <source>
        <dbReference type="Proteomes" id="UP000235672"/>
    </source>
</evidence>
<dbReference type="EMBL" id="KZ613507">
    <property type="protein sequence ID" value="PMD16252.1"/>
    <property type="molecule type" value="Genomic_DNA"/>
</dbReference>
<feature type="region of interest" description="Disordered" evidence="2">
    <location>
        <begin position="70"/>
        <end position="95"/>
    </location>
</feature>
<dbReference type="AlphaFoldDB" id="A0A2J6PQF1"/>
<dbReference type="InterPro" id="IPR011990">
    <property type="entry name" value="TPR-like_helical_dom_sf"/>
</dbReference>
<keyword evidence="4" id="KW-1185">Reference proteome</keyword>
<feature type="region of interest" description="Disordered" evidence="2">
    <location>
        <begin position="154"/>
        <end position="182"/>
    </location>
</feature>
<reference evidence="3 4" key="1">
    <citation type="submission" date="2016-05" db="EMBL/GenBank/DDBJ databases">
        <title>A degradative enzymes factory behind the ericoid mycorrhizal symbiosis.</title>
        <authorList>
            <consortium name="DOE Joint Genome Institute"/>
            <person name="Martino E."/>
            <person name="Morin E."/>
            <person name="Grelet G."/>
            <person name="Kuo A."/>
            <person name="Kohler A."/>
            <person name="Daghino S."/>
            <person name="Barry K."/>
            <person name="Choi C."/>
            <person name="Cichocki N."/>
            <person name="Clum A."/>
            <person name="Copeland A."/>
            <person name="Hainaut M."/>
            <person name="Haridas S."/>
            <person name="Labutti K."/>
            <person name="Lindquist E."/>
            <person name="Lipzen A."/>
            <person name="Khouja H.-R."/>
            <person name="Murat C."/>
            <person name="Ohm R."/>
            <person name="Olson A."/>
            <person name="Spatafora J."/>
            <person name="Veneault-Fourrey C."/>
            <person name="Henrissat B."/>
            <person name="Grigoriev I."/>
            <person name="Martin F."/>
            <person name="Perotto S."/>
        </authorList>
    </citation>
    <scope>NUCLEOTIDE SEQUENCE [LARGE SCALE GENOMIC DNA]</scope>
    <source>
        <strain evidence="3 4">UAMH 7357</strain>
    </source>
</reference>
<gene>
    <name evidence="3" type="ORF">NA56DRAFT_709068</name>
</gene>
<feature type="compositionally biased region" description="Basic and acidic residues" evidence="2">
    <location>
        <begin position="154"/>
        <end position="165"/>
    </location>
</feature>
<dbReference type="SMART" id="SM00028">
    <property type="entry name" value="TPR"/>
    <property type="match status" value="2"/>
</dbReference>
<feature type="region of interest" description="Disordered" evidence="2">
    <location>
        <begin position="207"/>
        <end position="270"/>
    </location>
</feature>
<dbReference type="Proteomes" id="UP000235672">
    <property type="component" value="Unassembled WGS sequence"/>
</dbReference>